<accession>B7BA71</accession>
<comment type="caution">
    <text evidence="1">The sequence shown here is derived from an EMBL/GenBank/DDBJ whole genome shotgun (WGS) entry which is preliminary data.</text>
</comment>
<gene>
    <name evidence="1" type="ORF">PRABACTJOHN_01926</name>
</gene>
<evidence type="ECO:0000313" key="1">
    <source>
        <dbReference type="EMBL" id="EEC96670.1"/>
    </source>
</evidence>
<organism evidence="1 2">
    <name type="scientific">Parabacteroides johnsonii DSM 18315</name>
    <dbReference type="NCBI Taxonomy" id="537006"/>
    <lineage>
        <taxon>Bacteria</taxon>
        <taxon>Pseudomonadati</taxon>
        <taxon>Bacteroidota</taxon>
        <taxon>Bacteroidia</taxon>
        <taxon>Bacteroidales</taxon>
        <taxon>Tannerellaceae</taxon>
        <taxon>Parabacteroides</taxon>
    </lineage>
</organism>
<dbReference type="Proteomes" id="UP000005510">
    <property type="component" value="Unassembled WGS sequence"/>
</dbReference>
<reference evidence="1 2" key="2">
    <citation type="submission" date="2008-10" db="EMBL/GenBank/DDBJ databases">
        <authorList>
            <person name="Fulton L."/>
            <person name="Clifton S."/>
            <person name="Fulton B."/>
            <person name="Xu J."/>
            <person name="Minx P."/>
            <person name="Pepin K.H."/>
            <person name="Johnson M."/>
            <person name="Bhonagiri V."/>
            <person name="Nash W.E."/>
            <person name="Mardis E.R."/>
            <person name="Wilson R.K."/>
        </authorList>
    </citation>
    <scope>NUCLEOTIDE SEQUENCE [LARGE SCALE GENOMIC DNA]</scope>
    <source>
        <strain evidence="1 2">DSM 18315</strain>
    </source>
</reference>
<sequence length="42" mass="4805">MTVFIAMATVFVSMKSMFVPNEHGLHRDEDGRLKLDMCVPHI</sequence>
<dbReference type="STRING" id="537006.PRABACTJOHN_01926"/>
<name>B7BA71_9BACT</name>
<dbReference type="HOGENOM" id="CLU_3255244_0_0_10"/>
<reference evidence="1 2" key="1">
    <citation type="submission" date="2008-10" db="EMBL/GenBank/DDBJ databases">
        <title>Draft genome sequence of Parabacteroides johnsonii (DSM 18315).</title>
        <authorList>
            <person name="Sudarsanam P."/>
            <person name="Ley R."/>
            <person name="Guruge J."/>
            <person name="Turnbaugh P.J."/>
            <person name="Mahowald M."/>
            <person name="Liep D."/>
            <person name="Gordon J."/>
        </authorList>
    </citation>
    <scope>NUCLEOTIDE SEQUENCE [LARGE SCALE GENOMIC DNA]</scope>
    <source>
        <strain evidence="1 2">DSM 18315</strain>
    </source>
</reference>
<dbReference type="AlphaFoldDB" id="B7BA71"/>
<protein>
    <submittedName>
        <fullName evidence="1">Uncharacterized protein</fullName>
    </submittedName>
</protein>
<proteinExistence type="predicted"/>
<evidence type="ECO:0000313" key="2">
    <source>
        <dbReference type="Proteomes" id="UP000005510"/>
    </source>
</evidence>
<dbReference type="EMBL" id="ABYH01000218">
    <property type="protein sequence ID" value="EEC96670.1"/>
    <property type="molecule type" value="Genomic_DNA"/>
</dbReference>